<dbReference type="AlphaFoldDB" id="A0A6N1VFJ2"/>
<proteinExistence type="predicted"/>
<sequence>MTFDPDTMTFLLLVLFGAAGAYFIGYAMDGVMQQDGFGVLMNSVILIAGGIIGFRASKLVHLPFDSVTTTSVLIVAGGFFSLAVLAVFKGIFRRLGY</sequence>
<keyword evidence="1" id="KW-0472">Membrane</keyword>
<protein>
    <recommendedName>
        <fullName evidence="4">GlsB/YeaQ/YmgE family stress response membrane protein</fullName>
    </recommendedName>
</protein>
<evidence type="ECO:0000256" key="1">
    <source>
        <dbReference type="SAM" id="Phobius"/>
    </source>
</evidence>
<gene>
    <name evidence="2" type="ORF">HTY61_15075</name>
</gene>
<evidence type="ECO:0000313" key="3">
    <source>
        <dbReference type="Proteomes" id="UP000509367"/>
    </source>
</evidence>
<name>A0A6N1VFJ2_9HYPH</name>
<keyword evidence="1" id="KW-1133">Transmembrane helix</keyword>
<evidence type="ECO:0008006" key="4">
    <source>
        <dbReference type="Google" id="ProtNLM"/>
    </source>
</evidence>
<evidence type="ECO:0000313" key="2">
    <source>
        <dbReference type="EMBL" id="QKV19681.1"/>
    </source>
</evidence>
<keyword evidence="3" id="KW-1185">Reference proteome</keyword>
<feature type="transmembrane region" description="Helical" evidence="1">
    <location>
        <begin position="37"/>
        <end position="56"/>
    </location>
</feature>
<organism evidence="2 3">
    <name type="scientific">Oricola thermophila</name>
    <dbReference type="NCBI Taxonomy" id="2742145"/>
    <lineage>
        <taxon>Bacteria</taxon>
        <taxon>Pseudomonadati</taxon>
        <taxon>Pseudomonadota</taxon>
        <taxon>Alphaproteobacteria</taxon>
        <taxon>Hyphomicrobiales</taxon>
        <taxon>Ahrensiaceae</taxon>
        <taxon>Oricola</taxon>
    </lineage>
</organism>
<dbReference type="Proteomes" id="UP000509367">
    <property type="component" value="Chromosome"/>
</dbReference>
<reference evidence="2 3" key="1">
    <citation type="submission" date="2020-06" db="EMBL/GenBank/DDBJ databases">
        <title>Oricola thermophila sp. nov. isolated from a tidal sediments.</title>
        <authorList>
            <person name="Kwon K.K."/>
            <person name="Yang S.-H."/>
            <person name="Park M.-J."/>
        </authorList>
    </citation>
    <scope>NUCLEOTIDE SEQUENCE [LARGE SCALE GENOMIC DNA]</scope>
    <source>
        <strain evidence="2 3">MEBiC13590</strain>
    </source>
</reference>
<feature type="transmembrane region" description="Helical" evidence="1">
    <location>
        <begin position="68"/>
        <end position="88"/>
    </location>
</feature>
<dbReference type="KEGG" id="orm:HTY61_15075"/>
<dbReference type="EMBL" id="CP054836">
    <property type="protein sequence ID" value="QKV19681.1"/>
    <property type="molecule type" value="Genomic_DNA"/>
</dbReference>
<dbReference type="RefSeq" id="WP_175277573.1">
    <property type="nucleotide sequence ID" value="NZ_CP054836.1"/>
</dbReference>
<keyword evidence="1" id="KW-0812">Transmembrane</keyword>
<feature type="transmembrane region" description="Helical" evidence="1">
    <location>
        <begin position="6"/>
        <end position="25"/>
    </location>
</feature>
<accession>A0A6N1VFJ2</accession>